<gene>
    <name evidence="1" type="ORF">Patl1_15785</name>
</gene>
<sequence>MSAKKVFHNNQVTPKLMTKILFTVFLINKSGVVFFSVTPAMALNGWIEGDESADEMLSRLITEGSPFFFLPPLHRLPLRVGNVLELVGPSTSAKTQILIQAAISCILPKEWNGVHYGGLGRLVTFLDLDCRFDVSCLAQLLKHRIMEANGLSSKEHREQQLGDLSNCDAKRQPNMFYDEELFAVSMRRFLYVRCYESFEFLTTLKIFFKLALETFVLLKSQTVMAMKLLIAGAIIETEEVLQTDKNSSIKVTPTPDMVTAKLAVHPLQKKECVQNNSFKKLINNRKDILKNLREGRARKEEFHTLEFFIQARHCIIGLEGKVKHMELVFIAFLLTGLMILKGEGKTRNQSKPLGISCASIGAFHWVDRACRPLPVGGDNRKSLSLLGVSETVVQEVSNLLLLHPMVVIATRTTILGDKSSANEVPW</sequence>
<evidence type="ECO:0000313" key="2">
    <source>
        <dbReference type="Proteomes" id="UP001164250"/>
    </source>
</evidence>
<dbReference type="Proteomes" id="UP001164250">
    <property type="component" value="Chromosome 6"/>
</dbReference>
<reference evidence="2" key="1">
    <citation type="journal article" date="2023" name="G3 (Bethesda)">
        <title>Genome assembly and association tests identify interacting loci associated with vigor, precocity, and sex in interspecific pistachio rootstocks.</title>
        <authorList>
            <person name="Palmer W."/>
            <person name="Jacygrad E."/>
            <person name="Sagayaradj S."/>
            <person name="Cavanaugh K."/>
            <person name="Han R."/>
            <person name="Bertier L."/>
            <person name="Beede B."/>
            <person name="Kafkas S."/>
            <person name="Golino D."/>
            <person name="Preece J."/>
            <person name="Michelmore R."/>
        </authorList>
    </citation>
    <scope>NUCLEOTIDE SEQUENCE [LARGE SCALE GENOMIC DNA]</scope>
</reference>
<accession>A0ACC1B745</accession>
<protein>
    <submittedName>
        <fullName evidence="1">Uncharacterized protein</fullName>
    </submittedName>
</protein>
<proteinExistence type="predicted"/>
<evidence type="ECO:0000313" key="1">
    <source>
        <dbReference type="EMBL" id="KAJ0094716.1"/>
    </source>
</evidence>
<comment type="caution">
    <text evidence="1">The sequence shown here is derived from an EMBL/GenBank/DDBJ whole genome shotgun (WGS) entry which is preliminary data.</text>
</comment>
<keyword evidence="2" id="KW-1185">Reference proteome</keyword>
<dbReference type="EMBL" id="CM047902">
    <property type="protein sequence ID" value="KAJ0094716.1"/>
    <property type="molecule type" value="Genomic_DNA"/>
</dbReference>
<organism evidence="1 2">
    <name type="scientific">Pistacia atlantica</name>
    <dbReference type="NCBI Taxonomy" id="434234"/>
    <lineage>
        <taxon>Eukaryota</taxon>
        <taxon>Viridiplantae</taxon>
        <taxon>Streptophyta</taxon>
        <taxon>Embryophyta</taxon>
        <taxon>Tracheophyta</taxon>
        <taxon>Spermatophyta</taxon>
        <taxon>Magnoliopsida</taxon>
        <taxon>eudicotyledons</taxon>
        <taxon>Gunneridae</taxon>
        <taxon>Pentapetalae</taxon>
        <taxon>rosids</taxon>
        <taxon>malvids</taxon>
        <taxon>Sapindales</taxon>
        <taxon>Anacardiaceae</taxon>
        <taxon>Pistacia</taxon>
    </lineage>
</organism>
<name>A0ACC1B745_9ROSI</name>